<dbReference type="InterPro" id="IPR036259">
    <property type="entry name" value="MFS_trans_sf"/>
</dbReference>
<keyword evidence="4" id="KW-1003">Cell membrane</keyword>
<feature type="transmembrane region" description="Helical" evidence="8">
    <location>
        <begin position="60"/>
        <end position="79"/>
    </location>
</feature>
<feature type="transmembrane region" description="Helical" evidence="8">
    <location>
        <begin position="86"/>
        <end position="106"/>
    </location>
</feature>
<evidence type="ECO:0000313" key="10">
    <source>
        <dbReference type="EMBL" id="QVM83595.1"/>
    </source>
</evidence>
<evidence type="ECO:0000256" key="2">
    <source>
        <dbReference type="ARBA" id="ARBA00006236"/>
    </source>
</evidence>
<feature type="transmembrane region" description="Helical" evidence="8">
    <location>
        <begin position="318"/>
        <end position="339"/>
    </location>
</feature>
<comment type="subcellular location">
    <subcellularLocation>
        <location evidence="8">Cell inner membrane</location>
        <topology evidence="8">Multi-pass membrane protein</topology>
    </subcellularLocation>
    <subcellularLocation>
        <location evidence="1">Cell membrane</location>
        <topology evidence="1">Multi-pass membrane protein</topology>
    </subcellularLocation>
</comment>
<feature type="transmembrane region" description="Helical" evidence="8">
    <location>
        <begin position="21"/>
        <end position="40"/>
    </location>
</feature>
<dbReference type="EMBL" id="CP054856">
    <property type="protein sequence ID" value="QVM83595.1"/>
    <property type="molecule type" value="Genomic_DNA"/>
</dbReference>
<evidence type="ECO:0000259" key="9">
    <source>
        <dbReference type="PROSITE" id="PS50850"/>
    </source>
</evidence>
<dbReference type="PANTHER" id="PTHR23502:SF132">
    <property type="entry name" value="POLYAMINE TRANSPORTER 2-RELATED"/>
    <property type="match status" value="1"/>
</dbReference>
<evidence type="ECO:0000256" key="4">
    <source>
        <dbReference type="ARBA" id="ARBA00022475"/>
    </source>
</evidence>
<dbReference type="CDD" id="cd17320">
    <property type="entry name" value="MFS_MdfA_MDR_like"/>
    <property type="match status" value="1"/>
</dbReference>
<dbReference type="InterPro" id="IPR011701">
    <property type="entry name" value="MFS"/>
</dbReference>
<dbReference type="PROSITE" id="PS00216">
    <property type="entry name" value="SUGAR_TRANSPORT_1"/>
    <property type="match status" value="1"/>
</dbReference>
<feature type="domain" description="Major facilitator superfamily (MFS) profile" evidence="9">
    <location>
        <begin position="18"/>
        <end position="407"/>
    </location>
</feature>
<keyword evidence="8" id="KW-0997">Cell inner membrane</keyword>
<feature type="transmembrane region" description="Helical" evidence="8">
    <location>
        <begin position="351"/>
        <end position="375"/>
    </location>
</feature>
<evidence type="ECO:0000313" key="11">
    <source>
        <dbReference type="Proteomes" id="UP000677126"/>
    </source>
</evidence>
<dbReference type="Proteomes" id="UP000677126">
    <property type="component" value="Chromosome"/>
</dbReference>
<feature type="transmembrane region" description="Helical" evidence="8">
    <location>
        <begin position="290"/>
        <end position="312"/>
    </location>
</feature>
<gene>
    <name evidence="10" type="ORF">HT578_07720</name>
</gene>
<dbReference type="SUPFAM" id="SSF103473">
    <property type="entry name" value="MFS general substrate transporter"/>
    <property type="match status" value="1"/>
</dbReference>
<keyword evidence="5 8" id="KW-0812">Transmembrane</keyword>
<evidence type="ECO:0000256" key="8">
    <source>
        <dbReference type="RuleBase" id="RU365088"/>
    </source>
</evidence>
<reference evidence="10 11" key="1">
    <citation type="journal article" date="2021" name="Int. J. Syst. Evol. Microbiol.">
        <title>Novosphingobium decolorationis sp. nov., an aniline blue-decolourizing bacterium isolated from East Pacific sediment.</title>
        <authorList>
            <person name="Chen X."/>
            <person name="Dong B."/>
            <person name="Chen T."/>
            <person name="Ren N."/>
            <person name="Wang J."/>
            <person name="Xu Y."/>
            <person name="Yang J."/>
            <person name="Zhu S."/>
            <person name="Chen J."/>
        </authorList>
    </citation>
    <scope>NUCLEOTIDE SEQUENCE [LARGE SCALE GENOMIC DNA]</scope>
    <source>
        <strain evidence="10 11">502str22</strain>
    </source>
</reference>
<evidence type="ECO:0000256" key="3">
    <source>
        <dbReference type="ARBA" id="ARBA00022448"/>
    </source>
</evidence>
<feature type="transmembrane region" description="Helical" evidence="8">
    <location>
        <begin position="224"/>
        <end position="249"/>
    </location>
</feature>
<feature type="transmembrane region" description="Helical" evidence="8">
    <location>
        <begin position="145"/>
        <end position="164"/>
    </location>
</feature>
<comment type="similarity">
    <text evidence="2 8">Belongs to the major facilitator superfamily. Bcr/CmlA family.</text>
</comment>
<feature type="transmembrane region" description="Helical" evidence="8">
    <location>
        <begin position="112"/>
        <end position="133"/>
    </location>
</feature>
<feature type="transmembrane region" description="Helical" evidence="8">
    <location>
        <begin position="176"/>
        <end position="195"/>
    </location>
</feature>
<dbReference type="Pfam" id="PF07690">
    <property type="entry name" value="MFS_1"/>
    <property type="match status" value="1"/>
</dbReference>
<dbReference type="InterPro" id="IPR005829">
    <property type="entry name" value="Sugar_transporter_CS"/>
</dbReference>
<evidence type="ECO:0000256" key="1">
    <source>
        <dbReference type="ARBA" id="ARBA00004651"/>
    </source>
</evidence>
<keyword evidence="6 8" id="KW-1133">Transmembrane helix</keyword>
<keyword evidence="7 8" id="KW-0472">Membrane</keyword>
<organism evidence="10 11">
    <name type="scientific">Novosphingobium decolorationis</name>
    <dbReference type="NCBI Taxonomy" id="2698673"/>
    <lineage>
        <taxon>Bacteria</taxon>
        <taxon>Pseudomonadati</taxon>
        <taxon>Pseudomonadota</taxon>
        <taxon>Alphaproteobacteria</taxon>
        <taxon>Sphingomonadales</taxon>
        <taxon>Sphingomonadaceae</taxon>
        <taxon>Novosphingobium</taxon>
    </lineage>
</organism>
<dbReference type="InterPro" id="IPR020846">
    <property type="entry name" value="MFS_dom"/>
</dbReference>
<keyword evidence="3 8" id="KW-0813">Transport</keyword>
<feature type="transmembrane region" description="Helical" evidence="8">
    <location>
        <begin position="381"/>
        <end position="402"/>
    </location>
</feature>
<protein>
    <recommendedName>
        <fullName evidence="8">Bcr/CflA family efflux transporter</fullName>
    </recommendedName>
</protein>
<name>A0ABX8E364_9SPHN</name>
<accession>A0ABX8E364</accession>
<feature type="transmembrane region" description="Helical" evidence="8">
    <location>
        <begin position="255"/>
        <end position="278"/>
    </location>
</feature>
<dbReference type="InterPro" id="IPR004812">
    <property type="entry name" value="Efflux_drug-R_Bcr/CmlA"/>
</dbReference>
<evidence type="ECO:0000256" key="5">
    <source>
        <dbReference type="ARBA" id="ARBA00022692"/>
    </source>
</evidence>
<dbReference type="Gene3D" id="1.20.1720.10">
    <property type="entry name" value="Multidrug resistance protein D"/>
    <property type="match status" value="1"/>
</dbReference>
<sequence length="411" mass="42103">MTSPSPQNPAAAASGKPTLGFGIALGFLSALGPFAIDLYLPAMPEMAGALQGNENAVQRTLSAFFFGLAFAQIPIGALADRFGRRTPLIFGLALFILASFACSLATSLDQLVALRFVQGMGACAGTSSARAIIRDLHRGHHAARLMAFTFLIIGISPMLAPLLGSGLLQFVSWRGLFVILSGAGLLAAICVVLFLPETLAPENRAPDWSGLPRALAALLGNGRFVGWAVVAGLATTVPFAFVTAAPFVYSGVYGLAPVWFSVLLAVNAGMSIIATQIAPHLLKRLGASRLALRAALGALAITAALGLASTLLPGRVPLAGFQLFSVLLFMVAGLVLTPAATSALDSVREGIGAAAGLLGTIQLAVTALASAAVTLWPPVSLQPLTLVLGSAFALMLMIVLAISRSAAPEQA</sequence>
<proteinExistence type="inferred from homology"/>
<evidence type="ECO:0000256" key="6">
    <source>
        <dbReference type="ARBA" id="ARBA00022989"/>
    </source>
</evidence>
<dbReference type="PANTHER" id="PTHR23502">
    <property type="entry name" value="MAJOR FACILITATOR SUPERFAMILY"/>
    <property type="match status" value="1"/>
</dbReference>
<dbReference type="NCBIfam" id="TIGR00710">
    <property type="entry name" value="efflux_Bcr_CflA"/>
    <property type="match status" value="1"/>
</dbReference>
<dbReference type="RefSeq" id="WP_213503471.1">
    <property type="nucleotide sequence ID" value="NZ_CP054856.1"/>
</dbReference>
<dbReference type="PROSITE" id="PS50850">
    <property type="entry name" value="MFS"/>
    <property type="match status" value="1"/>
</dbReference>
<evidence type="ECO:0000256" key="7">
    <source>
        <dbReference type="ARBA" id="ARBA00023136"/>
    </source>
</evidence>
<keyword evidence="11" id="KW-1185">Reference proteome</keyword>